<dbReference type="InterPro" id="IPR035644">
    <property type="entry name" value="MraZ_C"/>
</dbReference>
<keyword evidence="5 7" id="KW-0238">DNA-binding</keyword>
<dbReference type="SUPFAM" id="SSF89447">
    <property type="entry name" value="AbrB/MazE/MraZ-like"/>
    <property type="match status" value="1"/>
</dbReference>
<dbReference type="InterPro" id="IPR020603">
    <property type="entry name" value="MraZ_dom"/>
</dbReference>
<dbReference type="InterPro" id="IPR003444">
    <property type="entry name" value="MraZ"/>
</dbReference>
<gene>
    <name evidence="7" type="primary">mraZ</name>
    <name evidence="9" type="ORF">DCS45_14085</name>
</gene>
<dbReference type="CDD" id="cd16320">
    <property type="entry name" value="MraZ_N"/>
    <property type="match status" value="1"/>
</dbReference>
<dbReference type="GO" id="GO:2000143">
    <property type="term" value="P:negative regulation of DNA-templated transcription initiation"/>
    <property type="evidence" value="ECO:0007669"/>
    <property type="project" value="TreeGrafter"/>
</dbReference>
<proteinExistence type="inferred from homology"/>
<comment type="subunit">
    <text evidence="7">Forms oligomers.</text>
</comment>
<name>A0A348WEM5_9RHOB</name>
<feature type="domain" description="SpoVT-AbrB" evidence="8">
    <location>
        <begin position="8"/>
        <end position="63"/>
    </location>
</feature>
<dbReference type="RefSeq" id="WP_050754085.1">
    <property type="nucleotide sequence ID" value="NZ_CAXAXR010000004.1"/>
</dbReference>
<evidence type="ECO:0000256" key="3">
    <source>
        <dbReference type="ARBA" id="ARBA00022737"/>
    </source>
</evidence>
<keyword evidence="3" id="KW-0677">Repeat</keyword>
<reference evidence="9 10" key="1">
    <citation type="journal article" date="2018" name="Nat. Biotechnol.">
        <title>A standardized bacterial taxonomy based on genome phylogeny substantially revises the tree of life.</title>
        <authorList>
            <person name="Parks D.H."/>
            <person name="Chuvochina M."/>
            <person name="Waite D.W."/>
            <person name="Rinke C."/>
            <person name="Skarshewski A."/>
            <person name="Chaumeil P.A."/>
            <person name="Hugenholtz P."/>
        </authorList>
    </citation>
    <scope>NUCLEOTIDE SEQUENCE [LARGE SCALE GENOMIC DNA]</scope>
    <source>
        <strain evidence="9">UBA9169</strain>
    </source>
</reference>
<dbReference type="GO" id="GO:0009295">
    <property type="term" value="C:nucleoid"/>
    <property type="evidence" value="ECO:0007669"/>
    <property type="project" value="UniProtKB-SubCell"/>
</dbReference>
<evidence type="ECO:0000259" key="8">
    <source>
        <dbReference type="PROSITE" id="PS51740"/>
    </source>
</evidence>
<organism evidence="9 10">
    <name type="scientific">Roseovarius nubinhibens</name>
    <dbReference type="NCBI Taxonomy" id="314263"/>
    <lineage>
        <taxon>Bacteria</taxon>
        <taxon>Pseudomonadati</taxon>
        <taxon>Pseudomonadota</taxon>
        <taxon>Alphaproteobacteria</taxon>
        <taxon>Rhodobacterales</taxon>
        <taxon>Roseobacteraceae</taxon>
        <taxon>Roseovarius</taxon>
    </lineage>
</organism>
<dbReference type="InterPro" id="IPR035642">
    <property type="entry name" value="MraZ_N"/>
</dbReference>
<evidence type="ECO:0000256" key="7">
    <source>
        <dbReference type="HAMAP-Rule" id="MF_01008"/>
    </source>
</evidence>
<dbReference type="AlphaFoldDB" id="A0A348WEM5"/>
<keyword evidence="6 7" id="KW-0804">Transcription</keyword>
<dbReference type="GO" id="GO:0005737">
    <property type="term" value="C:cytoplasm"/>
    <property type="evidence" value="ECO:0007669"/>
    <property type="project" value="UniProtKB-UniRule"/>
</dbReference>
<evidence type="ECO:0000256" key="6">
    <source>
        <dbReference type="ARBA" id="ARBA00023163"/>
    </source>
</evidence>
<dbReference type="InterPro" id="IPR038619">
    <property type="entry name" value="MraZ_sf"/>
</dbReference>
<evidence type="ECO:0000256" key="1">
    <source>
        <dbReference type="ARBA" id="ARBA00013860"/>
    </source>
</evidence>
<comment type="subcellular location">
    <subcellularLocation>
        <location evidence="7">Cytoplasm</location>
        <location evidence="7">Nucleoid</location>
    </subcellularLocation>
</comment>
<dbReference type="PANTHER" id="PTHR34701">
    <property type="entry name" value="TRANSCRIPTIONAL REGULATOR MRAZ"/>
    <property type="match status" value="1"/>
</dbReference>
<dbReference type="NCBIfam" id="NF001476">
    <property type="entry name" value="PRK00326.2-2"/>
    <property type="match status" value="1"/>
</dbReference>
<dbReference type="InterPro" id="IPR037914">
    <property type="entry name" value="SpoVT-AbrB_sf"/>
</dbReference>
<dbReference type="InterPro" id="IPR007159">
    <property type="entry name" value="SpoVT-AbrB_dom"/>
</dbReference>
<dbReference type="PROSITE" id="PS51740">
    <property type="entry name" value="SPOVT_ABRB"/>
    <property type="match status" value="2"/>
</dbReference>
<sequence length="167" mass="19369">MARRFRGESHHKVDTKGRVSIPASFRRVLEASDPNWRDGDTPELVIVYGDHRRNYLECYTIEAIEEVDAKIDALPRGSMERKMLQRLFHGQSFPTTVDETGRLVLPAKLRQKIDLDNEAFFIAAGDTFQIWKPETYEAEELARTEEWLDELPDDFDPLIFLDNAAKE</sequence>
<comment type="caution">
    <text evidence="9">The sequence shown here is derived from an EMBL/GenBank/DDBJ whole genome shotgun (WGS) entry which is preliminary data.</text>
</comment>
<dbReference type="PANTHER" id="PTHR34701:SF1">
    <property type="entry name" value="TRANSCRIPTIONAL REGULATOR MRAZ"/>
    <property type="match status" value="1"/>
</dbReference>
<comment type="similarity">
    <text evidence="7">Belongs to the MraZ family.</text>
</comment>
<evidence type="ECO:0000256" key="4">
    <source>
        <dbReference type="ARBA" id="ARBA00023015"/>
    </source>
</evidence>
<keyword evidence="4 7" id="KW-0805">Transcription regulation</keyword>
<dbReference type="Gene3D" id="3.40.1550.20">
    <property type="entry name" value="Transcriptional regulator MraZ domain"/>
    <property type="match status" value="1"/>
</dbReference>
<dbReference type="Pfam" id="PF02381">
    <property type="entry name" value="MraZ"/>
    <property type="match status" value="2"/>
</dbReference>
<dbReference type="CDD" id="cd16321">
    <property type="entry name" value="MraZ_C"/>
    <property type="match status" value="1"/>
</dbReference>
<protein>
    <recommendedName>
        <fullName evidence="1 7">Transcriptional regulator MraZ</fullName>
    </recommendedName>
</protein>
<dbReference type="Proteomes" id="UP000264719">
    <property type="component" value="Unassembled WGS sequence"/>
</dbReference>
<keyword evidence="2 7" id="KW-0963">Cytoplasm</keyword>
<dbReference type="GO" id="GO:0000976">
    <property type="term" value="F:transcription cis-regulatory region binding"/>
    <property type="evidence" value="ECO:0007669"/>
    <property type="project" value="TreeGrafter"/>
</dbReference>
<feature type="domain" description="SpoVT-AbrB" evidence="8">
    <location>
        <begin position="92"/>
        <end position="135"/>
    </location>
</feature>
<accession>A0A348WEM5</accession>
<dbReference type="HAMAP" id="MF_01008">
    <property type="entry name" value="MraZ"/>
    <property type="match status" value="1"/>
</dbReference>
<dbReference type="EMBL" id="DMVW01000131">
    <property type="protein sequence ID" value="HAR52987.1"/>
    <property type="molecule type" value="Genomic_DNA"/>
</dbReference>
<dbReference type="GO" id="GO:0003700">
    <property type="term" value="F:DNA-binding transcription factor activity"/>
    <property type="evidence" value="ECO:0007669"/>
    <property type="project" value="UniProtKB-UniRule"/>
</dbReference>
<evidence type="ECO:0000313" key="9">
    <source>
        <dbReference type="EMBL" id="HAR52987.1"/>
    </source>
</evidence>
<evidence type="ECO:0000256" key="5">
    <source>
        <dbReference type="ARBA" id="ARBA00023125"/>
    </source>
</evidence>
<evidence type="ECO:0000313" key="10">
    <source>
        <dbReference type="Proteomes" id="UP000264719"/>
    </source>
</evidence>
<evidence type="ECO:0000256" key="2">
    <source>
        <dbReference type="ARBA" id="ARBA00022490"/>
    </source>
</evidence>